<name>A0A699HVU9_TANCI</name>
<protein>
    <submittedName>
        <fullName evidence="2">Uncharacterized protein</fullName>
    </submittedName>
</protein>
<dbReference type="EMBL" id="BKCJ010207676">
    <property type="protein sequence ID" value="GEY76633.1"/>
    <property type="molecule type" value="Genomic_DNA"/>
</dbReference>
<proteinExistence type="predicted"/>
<feature type="compositionally biased region" description="Gly residues" evidence="1">
    <location>
        <begin position="231"/>
        <end position="244"/>
    </location>
</feature>
<gene>
    <name evidence="2" type="ORF">Tci_448607</name>
</gene>
<sequence>MRGYELTLIVQGNLIDGKSYEMKVTASSYNLGDKEGLWNEFSKLEARMKWWMVLVVPWHRRGWKKVTKVLVRSVEDMPVDLDDAIRDFYHHMSEVRVDRIVGIETTQRQLKVDQMIASGERSSMAKNIKSLRSKNLKVHAMLCIERDRVDSLCLHMSRSQEEFRQIHDDRDNLWRSLRRTMTNTRAGMTPTVIEEMINQRVTEALEAHEINRNLGHENLNGNGNDRNGNGNANGGNGNEPGGNGNRNRGNDNGQGG</sequence>
<feature type="compositionally biased region" description="Low complexity" evidence="1">
    <location>
        <begin position="216"/>
        <end position="230"/>
    </location>
</feature>
<evidence type="ECO:0000256" key="1">
    <source>
        <dbReference type="SAM" id="MobiDB-lite"/>
    </source>
</evidence>
<feature type="region of interest" description="Disordered" evidence="1">
    <location>
        <begin position="214"/>
        <end position="256"/>
    </location>
</feature>
<dbReference type="AlphaFoldDB" id="A0A699HVU9"/>
<accession>A0A699HVU9</accession>
<reference evidence="2" key="1">
    <citation type="journal article" date="2019" name="Sci. Rep.">
        <title>Draft genome of Tanacetum cinerariifolium, the natural source of mosquito coil.</title>
        <authorList>
            <person name="Yamashiro T."/>
            <person name="Shiraishi A."/>
            <person name="Satake H."/>
            <person name="Nakayama K."/>
        </authorList>
    </citation>
    <scope>NUCLEOTIDE SEQUENCE</scope>
</reference>
<feature type="non-terminal residue" evidence="2">
    <location>
        <position position="256"/>
    </location>
</feature>
<feature type="compositionally biased region" description="Low complexity" evidence="1">
    <location>
        <begin position="245"/>
        <end position="256"/>
    </location>
</feature>
<organism evidence="2">
    <name type="scientific">Tanacetum cinerariifolium</name>
    <name type="common">Dalmatian daisy</name>
    <name type="synonym">Chrysanthemum cinerariifolium</name>
    <dbReference type="NCBI Taxonomy" id="118510"/>
    <lineage>
        <taxon>Eukaryota</taxon>
        <taxon>Viridiplantae</taxon>
        <taxon>Streptophyta</taxon>
        <taxon>Embryophyta</taxon>
        <taxon>Tracheophyta</taxon>
        <taxon>Spermatophyta</taxon>
        <taxon>Magnoliopsida</taxon>
        <taxon>eudicotyledons</taxon>
        <taxon>Gunneridae</taxon>
        <taxon>Pentapetalae</taxon>
        <taxon>asterids</taxon>
        <taxon>campanulids</taxon>
        <taxon>Asterales</taxon>
        <taxon>Asteraceae</taxon>
        <taxon>Asteroideae</taxon>
        <taxon>Anthemideae</taxon>
        <taxon>Anthemidinae</taxon>
        <taxon>Tanacetum</taxon>
    </lineage>
</organism>
<evidence type="ECO:0000313" key="2">
    <source>
        <dbReference type="EMBL" id="GEY76633.1"/>
    </source>
</evidence>
<comment type="caution">
    <text evidence="2">The sequence shown here is derived from an EMBL/GenBank/DDBJ whole genome shotgun (WGS) entry which is preliminary data.</text>
</comment>